<organism evidence="3 4">
    <name type="scientific">Crassostrea virginica</name>
    <name type="common">Eastern oyster</name>
    <dbReference type="NCBI Taxonomy" id="6565"/>
    <lineage>
        <taxon>Eukaryota</taxon>
        <taxon>Metazoa</taxon>
        <taxon>Spiralia</taxon>
        <taxon>Lophotrochozoa</taxon>
        <taxon>Mollusca</taxon>
        <taxon>Bivalvia</taxon>
        <taxon>Autobranchia</taxon>
        <taxon>Pteriomorphia</taxon>
        <taxon>Ostreida</taxon>
        <taxon>Ostreoidea</taxon>
        <taxon>Ostreidae</taxon>
        <taxon>Crassostrea</taxon>
    </lineage>
</organism>
<evidence type="ECO:0000313" key="3">
    <source>
        <dbReference type="Proteomes" id="UP000694844"/>
    </source>
</evidence>
<sequence length="171" mass="18947">MPSFRKSYKRLLMSSCVILIFVIRWVHSAKADCVVSDWPRSCEANFKVGPEKCEPCESGKYGCNCSHDCNGSYGLNCYFICDCLGDQYCHPVLGCINVTTTSPVTTQSTSNTDSASTTSNPLSVSWSRTAPTNPGKQADPSLTLWIVVVVLVTLLTEIENNLLQWRYQIKC</sequence>
<name>A0A8B8EYQ5_CRAVI</name>
<feature type="region of interest" description="Disordered" evidence="1">
    <location>
        <begin position="106"/>
        <end position="136"/>
    </location>
</feature>
<keyword evidence="2" id="KW-0732">Signal</keyword>
<feature type="chain" id="PRO_5034264756" evidence="2">
    <location>
        <begin position="32"/>
        <end position="171"/>
    </location>
</feature>
<dbReference type="RefSeq" id="XP_022345126.1">
    <property type="nucleotide sequence ID" value="XM_022489418.1"/>
</dbReference>
<proteinExistence type="predicted"/>
<reference evidence="4" key="1">
    <citation type="submission" date="2025-08" db="UniProtKB">
        <authorList>
            <consortium name="RefSeq"/>
        </authorList>
    </citation>
    <scope>IDENTIFICATION</scope>
    <source>
        <tissue evidence="4">Whole sample</tissue>
    </source>
</reference>
<dbReference type="OrthoDB" id="6156874at2759"/>
<feature type="signal peptide" evidence="2">
    <location>
        <begin position="1"/>
        <end position="31"/>
    </location>
</feature>
<dbReference type="Proteomes" id="UP000694844">
    <property type="component" value="Chromosome 5"/>
</dbReference>
<protein>
    <submittedName>
        <fullName evidence="4">Uncharacterized protein LOC111137773 isoform X2</fullName>
    </submittedName>
</protein>
<evidence type="ECO:0000256" key="1">
    <source>
        <dbReference type="SAM" id="MobiDB-lite"/>
    </source>
</evidence>
<evidence type="ECO:0000313" key="4">
    <source>
        <dbReference type="RefSeq" id="XP_022345126.1"/>
    </source>
</evidence>
<feature type="compositionally biased region" description="Low complexity" evidence="1">
    <location>
        <begin position="106"/>
        <end position="119"/>
    </location>
</feature>
<accession>A0A8B8EYQ5</accession>
<feature type="compositionally biased region" description="Polar residues" evidence="1">
    <location>
        <begin position="120"/>
        <end position="135"/>
    </location>
</feature>
<dbReference type="GeneID" id="111137773"/>
<keyword evidence="3" id="KW-1185">Reference proteome</keyword>
<evidence type="ECO:0000256" key="2">
    <source>
        <dbReference type="SAM" id="SignalP"/>
    </source>
</evidence>
<gene>
    <name evidence="4" type="primary">LOC111137773</name>
</gene>
<dbReference type="AlphaFoldDB" id="A0A8B8EYQ5"/>